<feature type="compositionally biased region" description="Low complexity" evidence="1">
    <location>
        <begin position="319"/>
        <end position="344"/>
    </location>
</feature>
<evidence type="ECO:0000313" key="2">
    <source>
        <dbReference type="EMBL" id="KAK8859193.1"/>
    </source>
</evidence>
<keyword evidence="3" id="KW-1185">Reference proteome</keyword>
<reference evidence="2 3" key="1">
    <citation type="journal article" date="2024" name="IMA Fungus">
        <title>Apiospora arundinis, a panoply of carbohydrate-active enzymes and secondary metabolites.</title>
        <authorList>
            <person name="Sorensen T."/>
            <person name="Petersen C."/>
            <person name="Muurmann A.T."/>
            <person name="Christiansen J.V."/>
            <person name="Brundto M.L."/>
            <person name="Overgaard C.K."/>
            <person name="Boysen A.T."/>
            <person name="Wollenberg R.D."/>
            <person name="Larsen T.O."/>
            <person name="Sorensen J.L."/>
            <person name="Nielsen K.L."/>
            <person name="Sondergaard T.E."/>
        </authorList>
    </citation>
    <scope>NUCLEOTIDE SEQUENCE [LARGE SCALE GENOMIC DNA]</scope>
    <source>
        <strain evidence="2 3">AAU 773</strain>
    </source>
</reference>
<feature type="region of interest" description="Disordered" evidence="1">
    <location>
        <begin position="153"/>
        <end position="251"/>
    </location>
</feature>
<sequence>MAAMSAAPGAATFAHSNTSQGNHAGWKSHPDHHDEYAQDQDLDSPYGSARDPLSAQDVNTHRDPFAKRDPNEPFPATRDPFAKRDPNEPFPATKDPFAKRDPNEPFPATKEANGGRMSRPENKRSHTDGSIPLDDEENGWIHRDKLAKIESEELQAAGIILPKPRSQSRPRRDRSTDKANGSKRSTDSSEPLPRSRKNSTMTTGSVDKGSDPDQGASWDFRRPDEIAEDPNEYWITSESLGPKGSRIPVAKVSPAPIPLDYLERDAPVPRKMSGTLALPDDEFSLTTLKPRSRSNSAVLDEAIKMAATQPRSTSENSPKKPAGTGKKPTTASARSASANGRGATTRPKTRSGPGRDKGSTARPTTRSGELSPVTKSPEGEPPWMVSAYKPDPRLPPDQQLLPTVARRLQQEQWEKEGKFGNTYDKEFRPLNEQEHLRPHEGPKSPQPEAETEGRNDEWPLRPSEGRAEAKSPTPSRPGTSSYSTMPRLNSKAGAHPPVSSPRLSQAPQLQQMPSNPTSQITRVPTQPEQPPMQEKQEEKRNGCGCCVIM</sequence>
<organism evidence="2 3">
    <name type="scientific">Apiospora arundinis</name>
    <dbReference type="NCBI Taxonomy" id="335852"/>
    <lineage>
        <taxon>Eukaryota</taxon>
        <taxon>Fungi</taxon>
        <taxon>Dikarya</taxon>
        <taxon>Ascomycota</taxon>
        <taxon>Pezizomycotina</taxon>
        <taxon>Sordariomycetes</taxon>
        <taxon>Xylariomycetidae</taxon>
        <taxon>Amphisphaeriales</taxon>
        <taxon>Apiosporaceae</taxon>
        <taxon>Apiospora</taxon>
    </lineage>
</organism>
<comment type="caution">
    <text evidence="2">The sequence shown here is derived from an EMBL/GenBank/DDBJ whole genome shotgun (WGS) entry which is preliminary data.</text>
</comment>
<feature type="compositionally biased region" description="Polar residues" evidence="1">
    <location>
        <begin position="501"/>
        <end position="523"/>
    </location>
</feature>
<accession>A0ABR2I862</accession>
<feature type="compositionally biased region" description="Basic and acidic residues" evidence="1">
    <location>
        <begin position="118"/>
        <end position="127"/>
    </location>
</feature>
<name>A0ABR2I862_9PEZI</name>
<feature type="compositionally biased region" description="Polar residues" evidence="1">
    <location>
        <begin position="472"/>
        <end position="487"/>
    </location>
</feature>
<feature type="compositionally biased region" description="Basic and acidic residues" evidence="1">
    <location>
        <begin position="59"/>
        <end position="71"/>
    </location>
</feature>
<evidence type="ECO:0000256" key="1">
    <source>
        <dbReference type="SAM" id="MobiDB-lite"/>
    </source>
</evidence>
<feature type="compositionally biased region" description="Polar residues" evidence="1">
    <location>
        <begin position="284"/>
        <end position="297"/>
    </location>
</feature>
<evidence type="ECO:0000313" key="3">
    <source>
        <dbReference type="Proteomes" id="UP001390339"/>
    </source>
</evidence>
<feature type="region of interest" description="Disordered" evidence="1">
    <location>
        <begin position="272"/>
        <end position="544"/>
    </location>
</feature>
<dbReference type="Proteomes" id="UP001390339">
    <property type="component" value="Unassembled WGS sequence"/>
</dbReference>
<protein>
    <recommendedName>
        <fullName evidence="4">TeaA receptor TeaR</fullName>
    </recommendedName>
</protein>
<feature type="region of interest" description="Disordered" evidence="1">
    <location>
        <begin position="1"/>
        <end position="139"/>
    </location>
</feature>
<feature type="compositionally biased region" description="Low complexity" evidence="1">
    <location>
        <begin position="1"/>
        <end position="14"/>
    </location>
</feature>
<evidence type="ECO:0008006" key="4">
    <source>
        <dbReference type="Google" id="ProtNLM"/>
    </source>
</evidence>
<proteinExistence type="predicted"/>
<feature type="compositionally biased region" description="Basic and acidic residues" evidence="1">
    <location>
        <begin position="408"/>
        <end position="442"/>
    </location>
</feature>
<gene>
    <name evidence="2" type="ORF">PGQ11_009927</name>
</gene>
<feature type="compositionally biased region" description="Basic and acidic residues" evidence="1">
    <location>
        <begin position="451"/>
        <end position="469"/>
    </location>
</feature>
<dbReference type="EMBL" id="JAPCWZ010000006">
    <property type="protein sequence ID" value="KAK8859193.1"/>
    <property type="molecule type" value="Genomic_DNA"/>
</dbReference>